<dbReference type="EMBL" id="CTEE01000001">
    <property type="protein sequence ID" value="CQD15382.1"/>
    <property type="molecule type" value="Genomic_DNA"/>
</dbReference>
<dbReference type="OrthoDB" id="3872623at2"/>
<protein>
    <submittedName>
        <fullName evidence="1">Uncharacterized protein</fullName>
    </submittedName>
</protein>
<dbReference type="AlphaFoldDB" id="A0A0E4CNV4"/>
<evidence type="ECO:0000313" key="1">
    <source>
        <dbReference type="EMBL" id="CQD15382.1"/>
    </source>
</evidence>
<evidence type="ECO:0000313" key="2">
    <source>
        <dbReference type="Proteomes" id="UP000199251"/>
    </source>
</evidence>
<sequence length="73" mass="8393">MTLALPIDPHADASRRAWLPCPNCEWGRDKCVQCRGSGNCTFHWQYLLSNHAMRLHLQCPSCATLWSIDTRNH</sequence>
<reference evidence="1 2" key="1">
    <citation type="submission" date="2015-03" db="EMBL/GenBank/DDBJ databases">
        <authorList>
            <person name="Urmite Genomes"/>
        </authorList>
    </citation>
    <scope>NUCLEOTIDE SEQUENCE [LARGE SCALE GENOMIC DNA]</scope>
    <source>
        <strain evidence="1 2">CSUR P1491</strain>
    </source>
</reference>
<gene>
    <name evidence="1" type="ORF">BN1232_03290</name>
</gene>
<dbReference type="Proteomes" id="UP000199251">
    <property type="component" value="Unassembled WGS sequence"/>
</dbReference>
<proteinExistence type="predicted"/>
<organism evidence="1 2">
    <name type="scientific">Mycobacterium lentiflavum</name>
    <dbReference type="NCBI Taxonomy" id="141349"/>
    <lineage>
        <taxon>Bacteria</taxon>
        <taxon>Bacillati</taxon>
        <taxon>Actinomycetota</taxon>
        <taxon>Actinomycetes</taxon>
        <taxon>Mycobacteriales</taxon>
        <taxon>Mycobacteriaceae</taxon>
        <taxon>Mycobacterium</taxon>
        <taxon>Mycobacterium simiae complex</taxon>
    </lineage>
</organism>
<name>A0A0E4CNV4_MYCLN</name>
<accession>A0A0E4CNV4</accession>